<evidence type="ECO:0000256" key="7">
    <source>
        <dbReference type="ARBA" id="ARBA00022729"/>
    </source>
</evidence>
<dbReference type="InterPro" id="IPR012910">
    <property type="entry name" value="Plug_dom"/>
</dbReference>
<keyword evidence="16" id="KW-0675">Receptor</keyword>
<dbReference type="InterPro" id="IPR010105">
    <property type="entry name" value="TonB_sidphr_rcpt"/>
</dbReference>
<dbReference type="SUPFAM" id="SSF56935">
    <property type="entry name" value="Porins"/>
    <property type="match status" value="1"/>
</dbReference>
<dbReference type="GO" id="GO:0038023">
    <property type="term" value="F:signaling receptor activity"/>
    <property type="evidence" value="ECO:0007669"/>
    <property type="project" value="InterPro"/>
</dbReference>
<dbReference type="GO" id="GO:0015891">
    <property type="term" value="P:siderophore transport"/>
    <property type="evidence" value="ECO:0007669"/>
    <property type="project" value="InterPro"/>
</dbReference>
<evidence type="ECO:0000256" key="1">
    <source>
        <dbReference type="ARBA" id="ARBA00004571"/>
    </source>
</evidence>
<keyword evidence="6" id="KW-0812">Transmembrane</keyword>
<dbReference type="InterPro" id="IPR036942">
    <property type="entry name" value="Beta-barrel_TonB_sf"/>
</dbReference>
<dbReference type="Pfam" id="PF00593">
    <property type="entry name" value="TonB_dep_Rec_b-barrel"/>
    <property type="match status" value="1"/>
</dbReference>
<keyword evidence="5" id="KW-0410">Iron transport</keyword>
<protein>
    <submittedName>
        <fullName evidence="16">Ferrichrome-iron receptor</fullName>
    </submittedName>
</protein>
<dbReference type="GO" id="GO:0009279">
    <property type="term" value="C:cell outer membrane"/>
    <property type="evidence" value="ECO:0007669"/>
    <property type="project" value="UniProtKB-SubCell"/>
</dbReference>
<dbReference type="PANTHER" id="PTHR32552">
    <property type="entry name" value="FERRICHROME IRON RECEPTOR-RELATED"/>
    <property type="match status" value="1"/>
</dbReference>
<keyword evidence="3" id="KW-0813">Transport</keyword>
<comment type="similarity">
    <text evidence="2">Belongs to the TonB-dependent receptor family.</text>
</comment>
<dbReference type="Pfam" id="PF07715">
    <property type="entry name" value="Plug"/>
    <property type="match status" value="1"/>
</dbReference>
<dbReference type="InterPro" id="IPR039426">
    <property type="entry name" value="TonB-dep_rcpt-like"/>
</dbReference>
<dbReference type="GO" id="GO:0015344">
    <property type="term" value="F:siderophore uptake transmembrane transporter activity"/>
    <property type="evidence" value="ECO:0007669"/>
    <property type="project" value="TreeGrafter"/>
</dbReference>
<evidence type="ECO:0000256" key="4">
    <source>
        <dbReference type="ARBA" id="ARBA00022452"/>
    </source>
</evidence>
<evidence type="ECO:0000256" key="3">
    <source>
        <dbReference type="ARBA" id="ARBA00022448"/>
    </source>
</evidence>
<proteinExistence type="inferred from homology"/>
<feature type="domain" description="TonB-dependent receptor plug" evidence="14">
    <location>
        <begin position="72"/>
        <end position="173"/>
    </location>
</feature>
<keyword evidence="11" id="KW-0472">Membrane</keyword>
<keyword evidence="7" id="KW-0732">Signal</keyword>
<dbReference type="EMBL" id="CAADHZ010000022">
    <property type="protein sequence ID" value="VFR29656.1"/>
    <property type="molecule type" value="Genomic_DNA"/>
</dbReference>
<dbReference type="CDD" id="cd01347">
    <property type="entry name" value="ligand_gated_channel"/>
    <property type="match status" value="1"/>
</dbReference>
<feature type="domain" description="TonB-dependent receptor-like beta-barrel" evidence="13">
    <location>
        <begin position="254"/>
        <end position="676"/>
    </location>
</feature>
<evidence type="ECO:0000313" key="16">
    <source>
        <dbReference type="EMBL" id="VFR29656.1"/>
    </source>
</evidence>
<dbReference type="InterPro" id="IPR037066">
    <property type="entry name" value="Plug_dom_sf"/>
</dbReference>
<sequence>MSSRNSTLIPTRLFLALGWVPALALAQQAQPPVTSLPQITVQGQALSETATGPVQGYSAQRSATATKTDTPLIETAQSVTVVTRDQMVDQGATSIQEALGYAAGVRGDAYGVDSRSDSARIRGSSPDTYLDGLRQNFDYYTSTTRTEPFLLERLEVLRGPSAMLYGQGSTAGIINMVSKRPQADFQGEVGVQYGSHGRKQAQFDITGPATADGKLLYRLVALKRDADTQVHHVPDDRSLVAPSLTWQPSAATSFTVQALWQDDKSGSTAQFMPWSGMRTDNPNGRVPTYRFIGEPDRDKYDSNRRSIGWLFEHRFNDNWSVSQGVRHARNKNDYFTTYADSFSDPGGFAIDPVDQRVIGRYLSDSITKVRMDTADQHLKGKLKTGIVTHDILLGFDWTQYRRDKQSSGYVPPALNPIDAYNPVYGNYVSTPLTDEPRFKQRQSGIYLQNQMKFGQNWIVTAGLRHDRARTQLDGSQEDKDSATTKRLGVMYAADNGWSPYVSYSESFTPVASTTSGAEIKTYKPLRGEQWEVGVKHQSADGRSLFTASVYTLGEKNQLTPDPVNPLSSVQTGKTRTRGLELEWRGSPAANLDLIAHYNYIDLDEKLEGIPKHQASAWAKYRFAIADVQGFSVGAGSRWMSSFTDGNAPETASVVLFDSMIAYETNKWRYALNVNNLTDKTYVATCLSRGDCWYGARRNIIASASYKF</sequence>
<evidence type="ECO:0000256" key="11">
    <source>
        <dbReference type="ARBA" id="ARBA00023136"/>
    </source>
</evidence>
<keyword evidence="10" id="KW-0798">TonB box</keyword>
<dbReference type="Gene3D" id="2.40.170.20">
    <property type="entry name" value="TonB-dependent receptor, beta-barrel domain"/>
    <property type="match status" value="1"/>
</dbReference>
<keyword evidence="9" id="KW-0406">Ion transport</keyword>
<evidence type="ECO:0000259" key="14">
    <source>
        <dbReference type="Pfam" id="PF07715"/>
    </source>
</evidence>
<evidence type="ECO:0000256" key="5">
    <source>
        <dbReference type="ARBA" id="ARBA00022496"/>
    </source>
</evidence>
<dbReference type="InterPro" id="IPR000531">
    <property type="entry name" value="Beta-barrel_TonB"/>
</dbReference>
<evidence type="ECO:0000256" key="6">
    <source>
        <dbReference type="ARBA" id="ARBA00022692"/>
    </source>
</evidence>
<dbReference type="PANTHER" id="PTHR32552:SF68">
    <property type="entry name" value="FERRICHROME OUTER MEMBRANE TRANSPORTER_PHAGE RECEPTOR"/>
    <property type="match status" value="1"/>
</dbReference>
<comment type="subcellular location">
    <subcellularLocation>
        <location evidence="1">Cell outer membrane</location>
        <topology evidence="1">Multi-pass membrane protein</topology>
    </subcellularLocation>
</comment>
<reference evidence="16" key="1">
    <citation type="submission" date="2019-03" db="EMBL/GenBank/DDBJ databases">
        <authorList>
            <person name="Danneels B."/>
        </authorList>
    </citation>
    <scope>NUCLEOTIDE SEQUENCE</scope>
</reference>
<organism evidence="16">
    <name type="scientific">plant metagenome</name>
    <dbReference type="NCBI Taxonomy" id="1297885"/>
    <lineage>
        <taxon>unclassified sequences</taxon>
        <taxon>metagenomes</taxon>
        <taxon>organismal metagenomes</taxon>
    </lineage>
</organism>
<dbReference type="EMBL" id="CAADIB010000004">
    <property type="protein sequence ID" value="VFR23170.1"/>
    <property type="molecule type" value="Genomic_DNA"/>
</dbReference>
<evidence type="ECO:0000313" key="15">
    <source>
        <dbReference type="EMBL" id="VFR23170.1"/>
    </source>
</evidence>
<evidence type="ECO:0000256" key="8">
    <source>
        <dbReference type="ARBA" id="ARBA00023004"/>
    </source>
</evidence>
<accession>A0A484PVC5</accession>
<keyword evidence="8" id="KW-0408">Iron</keyword>
<dbReference type="FunFam" id="2.170.130.10:FF:000001">
    <property type="entry name" value="Catecholate siderophore TonB-dependent receptor"/>
    <property type="match status" value="1"/>
</dbReference>
<keyword evidence="4" id="KW-1134">Transmembrane beta strand</keyword>
<name>A0A484PVC5_9ZZZZ</name>
<gene>
    <name evidence="16" type="ORF">ANDO1_3256</name>
    <name evidence="15" type="ORF">ANDO2_3162</name>
</gene>
<evidence type="ECO:0000256" key="9">
    <source>
        <dbReference type="ARBA" id="ARBA00023065"/>
    </source>
</evidence>
<evidence type="ECO:0000256" key="12">
    <source>
        <dbReference type="ARBA" id="ARBA00023237"/>
    </source>
</evidence>
<evidence type="ECO:0000256" key="2">
    <source>
        <dbReference type="ARBA" id="ARBA00009810"/>
    </source>
</evidence>
<evidence type="ECO:0000259" key="13">
    <source>
        <dbReference type="Pfam" id="PF00593"/>
    </source>
</evidence>
<dbReference type="PROSITE" id="PS52016">
    <property type="entry name" value="TONB_DEPENDENT_REC_3"/>
    <property type="match status" value="1"/>
</dbReference>
<evidence type="ECO:0000256" key="10">
    <source>
        <dbReference type="ARBA" id="ARBA00023077"/>
    </source>
</evidence>
<dbReference type="AlphaFoldDB" id="A0A484PVC5"/>
<dbReference type="NCBIfam" id="TIGR01783">
    <property type="entry name" value="TonB-siderophor"/>
    <property type="match status" value="1"/>
</dbReference>
<keyword evidence="12" id="KW-0998">Cell outer membrane</keyword>
<dbReference type="Gene3D" id="2.170.130.10">
    <property type="entry name" value="TonB-dependent receptor, plug domain"/>
    <property type="match status" value="1"/>
</dbReference>